<keyword evidence="4 6" id="KW-0472">Membrane</keyword>
<feature type="compositionally biased region" description="Low complexity" evidence="5">
    <location>
        <begin position="14"/>
        <end position="29"/>
    </location>
</feature>
<feature type="domain" description="STAS" evidence="7">
    <location>
        <begin position="612"/>
        <end position="738"/>
    </location>
</feature>
<dbReference type="InParanoid" id="A0A1Y1UB03"/>
<feature type="compositionally biased region" description="Basic and acidic residues" evidence="5">
    <location>
        <begin position="92"/>
        <end position="102"/>
    </location>
</feature>
<feature type="transmembrane region" description="Helical" evidence="6">
    <location>
        <begin position="416"/>
        <end position="437"/>
    </location>
</feature>
<dbReference type="PANTHER" id="PTHR11814">
    <property type="entry name" value="SULFATE TRANSPORTER"/>
    <property type="match status" value="1"/>
</dbReference>
<dbReference type="CDD" id="cd07042">
    <property type="entry name" value="STAS_SulP_like_sulfate_transporter"/>
    <property type="match status" value="1"/>
</dbReference>
<name>A0A1Y1UB03_9TREE</name>
<dbReference type="Pfam" id="PF00916">
    <property type="entry name" value="Sulfate_transp"/>
    <property type="match status" value="1"/>
</dbReference>
<evidence type="ECO:0000256" key="6">
    <source>
        <dbReference type="SAM" id="Phobius"/>
    </source>
</evidence>
<feature type="transmembrane region" description="Helical" evidence="6">
    <location>
        <begin position="523"/>
        <end position="540"/>
    </location>
</feature>
<feature type="compositionally biased region" description="Polar residues" evidence="5">
    <location>
        <begin position="57"/>
        <end position="66"/>
    </location>
</feature>
<evidence type="ECO:0000256" key="2">
    <source>
        <dbReference type="ARBA" id="ARBA00022692"/>
    </source>
</evidence>
<keyword evidence="9" id="KW-1185">Reference proteome</keyword>
<dbReference type="AlphaFoldDB" id="A0A1Y1UB03"/>
<dbReference type="GO" id="GO:0016020">
    <property type="term" value="C:membrane"/>
    <property type="evidence" value="ECO:0007669"/>
    <property type="project" value="UniProtKB-SubCell"/>
</dbReference>
<proteinExistence type="predicted"/>
<dbReference type="InterPro" id="IPR011547">
    <property type="entry name" value="SLC26A/SulP_dom"/>
</dbReference>
<evidence type="ECO:0000256" key="1">
    <source>
        <dbReference type="ARBA" id="ARBA00004141"/>
    </source>
</evidence>
<keyword evidence="3 6" id="KW-1133">Transmembrane helix</keyword>
<evidence type="ECO:0000313" key="8">
    <source>
        <dbReference type="EMBL" id="ORX35218.1"/>
    </source>
</evidence>
<feature type="region of interest" description="Disordered" evidence="5">
    <location>
        <begin position="1"/>
        <end position="127"/>
    </location>
</feature>
<feature type="compositionally biased region" description="Polar residues" evidence="5">
    <location>
        <begin position="30"/>
        <end position="42"/>
    </location>
</feature>
<evidence type="ECO:0000256" key="3">
    <source>
        <dbReference type="ARBA" id="ARBA00022989"/>
    </source>
</evidence>
<dbReference type="RefSeq" id="XP_021869408.1">
    <property type="nucleotide sequence ID" value="XM_022016472.1"/>
</dbReference>
<evidence type="ECO:0000256" key="4">
    <source>
        <dbReference type="ARBA" id="ARBA00023136"/>
    </source>
</evidence>
<dbReference type="FunCoup" id="A0A1Y1UB03">
    <property type="interactions" value="8"/>
</dbReference>
<dbReference type="InterPro" id="IPR001902">
    <property type="entry name" value="SLC26A/SulP_fam"/>
</dbReference>
<sequence length="752" mass="81792">MSGSSSGGNRAPDLPSNLGSSSSSTISSLRNTALTTRQQESYHSSDERTSLLGPNRAESSTANGDTYHTGRFLKDHSGERNPEHSSSGNELNAREEGHESGGSKDASIRNYGAATPEDPEIRPRRKRDATLAVARKIKQRSKYYVPVTEWLPNYNWSLFSGDFVAGISIACLLIPQSMSYASGLAKLNPVAGLWSASVPALVYGILGTCRQMSLGPESALCLIIGQLIQRKIYGDPHIIPEHPELEAAAISLMTTAQCCIITLALGLLRLGFLDVVLSRALLRGFVTAVACILVIEQVVPMLGLESVVANDAPHQPLPKLIFLLERLKHANPITAGIAFSSLLILIVVRVSKGYIVQKQGGRWVRYVPEILIVVGAATILTGAFRWDEDGVAVLGKVNAGIGVPFGLPLRKRQWKYFNYTFPTAFVSAVVGIVDSVVAARENGSKYGYAVSANRDLVAIGAANLVASSLTATGGVPVFGSITRSRLNGLIGARSQMASIITSICMILSIFFLLPYLYFLPRAVLAAIICLVVYALLADAPEEIVTLWRLKAWRDFAQMTGTFILTLIFSIETGLVASVVFSLILVVQQSTQTRIKILGRLPNSDEWVPIDEDESAQEEFEGVLVVRIRESLNFANTNQLKERLRRLELYGPQKSHPSDVPRRESAKAIIIHMGDVDDMDASAVQILHEFAAAYTDRGVGIHFAHLRQSQVDKFKIVGITTMCGPSHFHATLRDAMKEIESLGYGQSLGSRYT</sequence>
<feature type="transmembrane region" description="Helical" evidence="6">
    <location>
        <begin position="499"/>
        <end position="517"/>
    </location>
</feature>
<comment type="subcellular location">
    <subcellularLocation>
        <location evidence="1">Membrane</location>
        <topology evidence="1">Multi-pass membrane protein</topology>
    </subcellularLocation>
</comment>
<dbReference type="SUPFAM" id="SSF52091">
    <property type="entry name" value="SpoIIaa-like"/>
    <property type="match status" value="1"/>
</dbReference>
<dbReference type="Gene3D" id="3.30.750.24">
    <property type="entry name" value="STAS domain"/>
    <property type="match status" value="1"/>
</dbReference>
<feature type="transmembrane region" description="Helical" evidence="6">
    <location>
        <begin position="247"/>
        <end position="268"/>
    </location>
</feature>
<dbReference type="GeneID" id="33558281"/>
<feature type="transmembrane region" description="Helical" evidence="6">
    <location>
        <begin position="333"/>
        <end position="351"/>
    </location>
</feature>
<organism evidence="8 9">
    <name type="scientific">Kockovaella imperatae</name>
    <dbReference type="NCBI Taxonomy" id="4999"/>
    <lineage>
        <taxon>Eukaryota</taxon>
        <taxon>Fungi</taxon>
        <taxon>Dikarya</taxon>
        <taxon>Basidiomycota</taxon>
        <taxon>Agaricomycotina</taxon>
        <taxon>Tremellomycetes</taxon>
        <taxon>Tremellales</taxon>
        <taxon>Cuniculitremaceae</taxon>
        <taxon>Kockovaella</taxon>
    </lineage>
</organism>
<dbReference type="STRING" id="4999.A0A1Y1UB03"/>
<feature type="compositionally biased region" description="Basic and acidic residues" evidence="5">
    <location>
        <begin position="72"/>
        <end position="83"/>
    </location>
</feature>
<dbReference type="OrthoDB" id="427213at2759"/>
<feature type="transmembrane region" description="Helical" evidence="6">
    <location>
        <begin position="457"/>
        <end position="478"/>
    </location>
</feature>
<dbReference type="EMBL" id="NBSH01000011">
    <property type="protein sequence ID" value="ORX35218.1"/>
    <property type="molecule type" value="Genomic_DNA"/>
</dbReference>
<evidence type="ECO:0000313" key="9">
    <source>
        <dbReference type="Proteomes" id="UP000193218"/>
    </source>
</evidence>
<dbReference type="PROSITE" id="PS50801">
    <property type="entry name" value="STAS"/>
    <property type="match status" value="1"/>
</dbReference>
<keyword evidence="2 6" id="KW-0812">Transmembrane</keyword>
<evidence type="ECO:0000259" key="7">
    <source>
        <dbReference type="PROSITE" id="PS50801"/>
    </source>
</evidence>
<reference evidence="8 9" key="1">
    <citation type="submission" date="2017-03" db="EMBL/GenBank/DDBJ databases">
        <title>Widespread Adenine N6-methylation of Active Genes in Fungi.</title>
        <authorList>
            <consortium name="DOE Joint Genome Institute"/>
            <person name="Mondo S.J."/>
            <person name="Dannebaum R.O."/>
            <person name="Kuo R.C."/>
            <person name="Louie K.B."/>
            <person name="Bewick A.J."/>
            <person name="Labutti K."/>
            <person name="Haridas S."/>
            <person name="Kuo A."/>
            <person name="Salamov A."/>
            <person name="Ahrendt S.R."/>
            <person name="Lau R."/>
            <person name="Bowen B.P."/>
            <person name="Lipzen A."/>
            <person name="Sullivan W."/>
            <person name="Andreopoulos W.B."/>
            <person name="Clum A."/>
            <person name="Lindquist E."/>
            <person name="Daum C."/>
            <person name="Northen T.R."/>
            <person name="Ramamoorthy G."/>
            <person name="Schmitz R.J."/>
            <person name="Gryganskyi A."/>
            <person name="Culley D."/>
            <person name="Magnuson J."/>
            <person name="James T.Y."/>
            <person name="O'Malley M.A."/>
            <person name="Stajich J.E."/>
            <person name="Spatafora J.W."/>
            <person name="Visel A."/>
            <person name="Grigoriev I.V."/>
        </authorList>
    </citation>
    <scope>NUCLEOTIDE SEQUENCE [LARGE SCALE GENOMIC DNA]</scope>
    <source>
        <strain evidence="8 9">NRRL Y-17943</strain>
    </source>
</reference>
<evidence type="ECO:0000256" key="5">
    <source>
        <dbReference type="SAM" id="MobiDB-lite"/>
    </source>
</evidence>
<comment type="caution">
    <text evidence="8">The sequence shown here is derived from an EMBL/GenBank/DDBJ whole genome shotgun (WGS) entry which is preliminary data.</text>
</comment>
<feature type="transmembrane region" description="Helical" evidence="6">
    <location>
        <begin position="363"/>
        <end position="384"/>
    </location>
</feature>
<dbReference type="InterPro" id="IPR002645">
    <property type="entry name" value="STAS_dom"/>
</dbReference>
<dbReference type="Pfam" id="PF01740">
    <property type="entry name" value="STAS"/>
    <property type="match status" value="1"/>
</dbReference>
<dbReference type="GO" id="GO:0055085">
    <property type="term" value="P:transmembrane transport"/>
    <property type="evidence" value="ECO:0007669"/>
    <property type="project" value="InterPro"/>
</dbReference>
<dbReference type="Proteomes" id="UP000193218">
    <property type="component" value="Unassembled WGS sequence"/>
</dbReference>
<dbReference type="InterPro" id="IPR036513">
    <property type="entry name" value="STAS_dom_sf"/>
</dbReference>
<feature type="transmembrane region" description="Helical" evidence="6">
    <location>
        <begin position="561"/>
        <end position="586"/>
    </location>
</feature>
<gene>
    <name evidence="8" type="ORF">BD324DRAFT_631855</name>
</gene>
<accession>A0A1Y1UB03</accession>
<feature type="transmembrane region" description="Helical" evidence="6">
    <location>
        <begin position="280"/>
        <end position="299"/>
    </location>
</feature>
<protein>
    <submittedName>
        <fullName evidence="8">Sulfate transporter family-domain-containing protein</fullName>
    </submittedName>
</protein>